<gene>
    <name evidence="1" type="ORF">QQX04_07965</name>
</gene>
<evidence type="ECO:0000313" key="2">
    <source>
        <dbReference type="Proteomes" id="UP001172738"/>
    </source>
</evidence>
<name>A0ABT8G1P6_9MICO</name>
<protein>
    <submittedName>
        <fullName evidence="1">DUF2017 family protein</fullName>
    </submittedName>
</protein>
<dbReference type="InterPro" id="IPR018561">
    <property type="entry name" value="AosR"/>
</dbReference>
<sequence length="211" mass="23011">MRGFEAEGDVLVAVLDDEERTVIARIVADVGLLLGDVRFDLEGDAEDGSGDDEAALFAGLSDLGGTPTRPRDPAVLRLLPTAAPDDAEVSDEFRRLTEGDLRSLKVDRLRTMWRQLSEGEPDWRLSLEDAMPTAAALTDVRLVLATRLGLDSDADVDRLHEEIDAGVRALDADEEAEVDHERVWLGMLYQALSWLQETLVACLAAGQGDDV</sequence>
<comment type="caution">
    <text evidence="1">The sequence shown here is derived from an EMBL/GenBank/DDBJ whole genome shotgun (WGS) entry which is preliminary data.</text>
</comment>
<dbReference type="RefSeq" id="WP_301127954.1">
    <property type="nucleotide sequence ID" value="NZ_JAUHPV010000004.1"/>
</dbReference>
<dbReference type="Pfam" id="PF09438">
    <property type="entry name" value="DUF2017"/>
    <property type="match status" value="1"/>
</dbReference>
<proteinExistence type="predicted"/>
<keyword evidence="2" id="KW-1185">Reference proteome</keyword>
<reference evidence="1" key="1">
    <citation type="submission" date="2023-06" db="EMBL/GenBank/DDBJ databases">
        <title>SYSU T00b26.</title>
        <authorList>
            <person name="Gao L."/>
            <person name="Fang B.-Z."/>
            <person name="Li W.-J."/>
        </authorList>
    </citation>
    <scope>NUCLEOTIDE SEQUENCE</scope>
    <source>
        <strain evidence="1">SYSU T00b26</strain>
    </source>
</reference>
<organism evidence="1 2">
    <name type="scientific">Demequina zhanjiangensis</name>
    <dbReference type="NCBI Taxonomy" id="3051659"/>
    <lineage>
        <taxon>Bacteria</taxon>
        <taxon>Bacillati</taxon>
        <taxon>Actinomycetota</taxon>
        <taxon>Actinomycetes</taxon>
        <taxon>Micrococcales</taxon>
        <taxon>Demequinaceae</taxon>
        <taxon>Demequina</taxon>
    </lineage>
</organism>
<evidence type="ECO:0000313" key="1">
    <source>
        <dbReference type="EMBL" id="MDN4472927.1"/>
    </source>
</evidence>
<dbReference type="EMBL" id="JAUHPV010000004">
    <property type="protein sequence ID" value="MDN4472927.1"/>
    <property type="molecule type" value="Genomic_DNA"/>
</dbReference>
<dbReference type="Proteomes" id="UP001172738">
    <property type="component" value="Unassembled WGS sequence"/>
</dbReference>
<accession>A0ABT8G1P6</accession>